<dbReference type="Proteomes" id="UP000035352">
    <property type="component" value="Chromosome"/>
</dbReference>
<evidence type="ECO:0000313" key="2">
    <source>
        <dbReference type="Proteomes" id="UP000035352"/>
    </source>
</evidence>
<sequence>MTRDDEVEKKRRYIYSDVAFRNHWKHAVHAAIRAFPEAASW</sequence>
<gene>
    <name evidence="1" type="ORF">AAW51_0370</name>
</gene>
<dbReference type="EMBL" id="CP011371">
    <property type="protein sequence ID" value="AKJ27061.1"/>
    <property type="molecule type" value="Genomic_DNA"/>
</dbReference>
<keyword evidence="2" id="KW-1185">Reference proteome</keyword>
<name>A0A0G3BI67_9BURK</name>
<organism evidence="1 2">
    <name type="scientific">Caldimonas brevitalea</name>
    <dbReference type="NCBI Taxonomy" id="413882"/>
    <lineage>
        <taxon>Bacteria</taxon>
        <taxon>Pseudomonadati</taxon>
        <taxon>Pseudomonadota</taxon>
        <taxon>Betaproteobacteria</taxon>
        <taxon>Burkholderiales</taxon>
        <taxon>Sphaerotilaceae</taxon>
        <taxon>Caldimonas</taxon>
    </lineage>
</organism>
<protein>
    <submittedName>
        <fullName evidence="1">Uncharacterized protein</fullName>
    </submittedName>
</protein>
<reference evidence="1 2" key="1">
    <citation type="submission" date="2015-05" db="EMBL/GenBank/DDBJ databases">
        <authorList>
            <person name="Tang B."/>
            <person name="Yu Y."/>
        </authorList>
    </citation>
    <scope>NUCLEOTIDE SEQUENCE [LARGE SCALE GENOMIC DNA]</scope>
    <source>
        <strain evidence="1 2">DSM 7029</strain>
    </source>
</reference>
<accession>A0A0G3BI67</accession>
<dbReference type="AlphaFoldDB" id="A0A0G3BI67"/>
<dbReference type="RefSeq" id="WP_256365052.1">
    <property type="nucleotide sequence ID" value="NZ_CP011371.1"/>
</dbReference>
<dbReference type="KEGG" id="pbh:AAW51_0370"/>
<proteinExistence type="predicted"/>
<evidence type="ECO:0000313" key="1">
    <source>
        <dbReference type="EMBL" id="AKJ27061.1"/>
    </source>
</evidence>